<proteinExistence type="predicted"/>
<reference evidence="2" key="1">
    <citation type="journal article" date="2024" name="Proc. Natl. Acad. Sci. U.S.A.">
        <title>Extraordinary preservation of gene collinearity over three hundred million years revealed in homosporous lycophytes.</title>
        <authorList>
            <person name="Li C."/>
            <person name="Wickell D."/>
            <person name="Kuo L.Y."/>
            <person name="Chen X."/>
            <person name="Nie B."/>
            <person name="Liao X."/>
            <person name="Peng D."/>
            <person name="Ji J."/>
            <person name="Jenkins J."/>
            <person name="Williams M."/>
            <person name="Shu S."/>
            <person name="Plott C."/>
            <person name="Barry K."/>
            <person name="Rajasekar S."/>
            <person name="Grimwood J."/>
            <person name="Han X."/>
            <person name="Sun S."/>
            <person name="Hou Z."/>
            <person name="He W."/>
            <person name="Dai G."/>
            <person name="Sun C."/>
            <person name="Schmutz J."/>
            <person name="Leebens-Mack J.H."/>
            <person name="Li F.W."/>
            <person name="Wang L."/>
        </authorList>
    </citation>
    <scope>NUCLEOTIDE SEQUENCE [LARGE SCALE GENOMIC DNA]</scope>
    <source>
        <strain evidence="2">cv. PW_Plant_1</strain>
    </source>
</reference>
<dbReference type="EMBL" id="CM055092">
    <property type="protein sequence ID" value="KAJ7571432.1"/>
    <property type="molecule type" value="Genomic_DNA"/>
</dbReference>
<organism evidence="1 2">
    <name type="scientific">Diphasiastrum complanatum</name>
    <name type="common">Issler's clubmoss</name>
    <name type="synonym">Lycopodium complanatum</name>
    <dbReference type="NCBI Taxonomy" id="34168"/>
    <lineage>
        <taxon>Eukaryota</taxon>
        <taxon>Viridiplantae</taxon>
        <taxon>Streptophyta</taxon>
        <taxon>Embryophyta</taxon>
        <taxon>Tracheophyta</taxon>
        <taxon>Lycopodiopsida</taxon>
        <taxon>Lycopodiales</taxon>
        <taxon>Lycopodiaceae</taxon>
        <taxon>Lycopodioideae</taxon>
        <taxon>Diphasiastrum</taxon>
    </lineage>
</organism>
<accession>A0ACC2EYD5</accession>
<dbReference type="Proteomes" id="UP001162992">
    <property type="component" value="Chromosome 1"/>
</dbReference>
<comment type="caution">
    <text evidence="1">The sequence shown here is derived from an EMBL/GenBank/DDBJ whole genome shotgun (WGS) entry which is preliminary data.</text>
</comment>
<evidence type="ECO:0000313" key="1">
    <source>
        <dbReference type="EMBL" id="KAJ7571432.1"/>
    </source>
</evidence>
<keyword evidence="2" id="KW-1185">Reference proteome</keyword>
<protein>
    <submittedName>
        <fullName evidence="1">Uncharacterized protein</fullName>
    </submittedName>
</protein>
<gene>
    <name evidence="1" type="ORF">O6H91_01G162900</name>
</gene>
<name>A0ACC2EYD5_DIPCM</name>
<evidence type="ECO:0000313" key="2">
    <source>
        <dbReference type="Proteomes" id="UP001162992"/>
    </source>
</evidence>
<sequence>MGNIQGYSQSPGMTYKELKRARRRFLKINEKGSSEINREDFGVALGLVGNPCAERLFKIIDKDESGTLSFEEICDYIATVRSMNSRDAKLHVLFKFYDKNGDGKISREEISDAMLLACAEPLARIGLDELVESTINTFDLDKDDGLSYDEFSNLMKTAGIE</sequence>